<dbReference type="InParanoid" id="A0A0L0HHW3"/>
<name>A0A0L0HHW3_SPIPD</name>
<dbReference type="EMBL" id="KQ257455">
    <property type="protein sequence ID" value="KND01051.1"/>
    <property type="molecule type" value="Genomic_DNA"/>
</dbReference>
<evidence type="ECO:0000313" key="3">
    <source>
        <dbReference type="Proteomes" id="UP000053201"/>
    </source>
</evidence>
<dbReference type="OMA" id="WVEPFIK"/>
<accession>A0A0L0HHW3</accession>
<dbReference type="InterPro" id="IPR051114">
    <property type="entry name" value="Mito_RNA_Proc_CCM1"/>
</dbReference>
<dbReference type="Proteomes" id="UP000053201">
    <property type="component" value="Unassembled WGS sequence"/>
</dbReference>
<feature type="repeat" description="PPR" evidence="1">
    <location>
        <begin position="281"/>
        <end position="315"/>
    </location>
</feature>
<evidence type="ECO:0000313" key="2">
    <source>
        <dbReference type="EMBL" id="KND01051.1"/>
    </source>
</evidence>
<dbReference type="GO" id="GO:0006396">
    <property type="term" value="P:RNA processing"/>
    <property type="evidence" value="ECO:0007669"/>
    <property type="project" value="TreeGrafter"/>
</dbReference>
<dbReference type="STRING" id="645134.A0A0L0HHW3"/>
<dbReference type="InterPro" id="IPR002885">
    <property type="entry name" value="PPR_rpt"/>
</dbReference>
<dbReference type="OrthoDB" id="411857at2759"/>
<dbReference type="InterPro" id="IPR011990">
    <property type="entry name" value="TPR-like_helical_dom_sf"/>
</dbReference>
<organism evidence="2 3">
    <name type="scientific">Spizellomyces punctatus (strain DAOM BR117)</name>
    <dbReference type="NCBI Taxonomy" id="645134"/>
    <lineage>
        <taxon>Eukaryota</taxon>
        <taxon>Fungi</taxon>
        <taxon>Fungi incertae sedis</taxon>
        <taxon>Chytridiomycota</taxon>
        <taxon>Chytridiomycota incertae sedis</taxon>
        <taxon>Chytridiomycetes</taxon>
        <taxon>Spizellomycetales</taxon>
        <taxon>Spizellomycetaceae</taxon>
        <taxon>Spizellomyces</taxon>
    </lineage>
</organism>
<feature type="repeat" description="PPR" evidence="1">
    <location>
        <begin position="386"/>
        <end position="420"/>
    </location>
</feature>
<dbReference type="GeneID" id="27687610"/>
<reference evidence="2 3" key="1">
    <citation type="submission" date="2009-08" db="EMBL/GenBank/DDBJ databases">
        <title>The Genome Sequence of Spizellomyces punctatus strain DAOM BR117.</title>
        <authorList>
            <consortium name="The Broad Institute Genome Sequencing Platform"/>
            <person name="Russ C."/>
            <person name="Cuomo C."/>
            <person name="Shea T."/>
            <person name="Young S.K."/>
            <person name="Zeng Q."/>
            <person name="Koehrsen M."/>
            <person name="Haas B."/>
            <person name="Borodovsky M."/>
            <person name="Guigo R."/>
            <person name="Alvarado L."/>
            <person name="Berlin A."/>
            <person name="Bochicchio J."/>
            <person name="Borenstein D."/>
            <person name="Chapman S."/>
            <person name="Chen Z."/>
            <person name="Engels R."/>
            <person name="Freedman E."/>
            <person name="Gellesch M."/>
            <person name="Goldberg J."/>
            <person name="Griggs A."/>
            <person name="Gujja S."/>
            <person name="Heiman D."/>
            <person name="Hepburn T."/>
            <person name="Howarth C."/>
            <person name="Jen D."/>
            <person name="Larson L."/>
            <person name="Lewis B."/>
            <person name="Mehta T."/>
            <person name="Park D."/>
            <person name="Pearson M."/>
            <person name="Roberts A."/>
            <person name="Saif S."/>
            <person name="Shenoy N."/>
            <person name="Sisk P."/>
            <person name="Stolte C."/>
            <person name="Sykes S."/>
            <person name="Thomson T."/>
            <person name="Walk T."/>
            <person name="White J."/>
            <person name="Yandava C."/>
            <person name="Burger G."/>
            <person name="Gray M.W."/>
            <person name="Holland P.W.H."/>
            <person name="King N."/>
            <person name="Lang F.B.F."/>
            <person name="Roger A.J."/>
            <person name="Ruiz-Trillo I."/>
            <person name="Lander E."/>
            <person name="Nusbaum C."/>
        </authorList>
    </citation>
    <scope>NUCLEOTIDE SEQUENCE [LARGE SCALE GENOMIC DNA]</scope>
    <source>
        <strain evidence="2 3">DAOM BR117</strain>
    </source>
</reference>
<dbReference type="AlphaFoldDB" id="A0A0L0HHW3"/>
<keyword evidence="3" id="KW-1185">Reference proteome</keyword>
<dbReference type="Pfam" id="PF13812">
    <property type="entry name" value="PPR_3"/>
    <property type="match status" value="2"/>
</dbReference>
<sequence>MFIAASTSRSANFTASALRCRWSQTLTTRDAALSGVERRQFITNCYWLYNASPRRKSDQGYHTLRGDATRQTVKTSRFERRRLGWDSNPDINRLNEAINRGDAFESMEAFVEIADRPTGVQSMPAATLQRLLELLAFQRKTDFNTRRSWMAQVFPPVWSTFKRMIAQKEHPPYELCAALLTGLYVYPNREVDKVQCTLEVWEYMKAADFVRLIDTSVGCTVITLLMKTGHGHEYFEEMKTHGYATDLRSYETLVKACCDVNDFSKAAEYLDIVEEEGLAINSRVYNYLMKGLSKGAFWKAVLDLKRRMDAAGVRANSFTYTIILNASAELHGLDMTETIAEEMELEGESLDQFHYGTLVKAAGRDDNVERAEYWYNKMREAGFPPSGKVINSLMAVNCRVRDMDRSEELFNEMPRYNVKPTNMHYYNMIAGYINSRNDDKASFWLEKVLKDGIVVEDSNSPFTPFIQRYLHQDDDESARKILDLIKREPELLGKSDTPFVTFMSYYGKRNLQAMLDCFQEVIDAGLAPSPNSFNTIMAAYANLGKVEDAENWHKRKIKAGHAEDQIGLAVLMTAYRKAKRWDDGYTIWKRLRGSDVLLREETVTIFIKLCNQCKQLETMREEVISLATDSYEFTPENFKAMVFAYGDNNDIESALRVLLELMPRKDNEHFAEAGMYVAQLLDKAENHDEARRLRRLAMLHSNRS</sequence>
<dbReference type="GO" id="GO:0007005">
    <property type="term" value="P:mitochondrion organization"/>
    <property type="evidence" value="ECO:0007669"/>
    <property type="project" value="TreeGrafter"/>
</dbReference>
<dbReference type="GO" id="GO:0005739">
    <property type="term" value="C:mitochondrion"/>
    <property type="evidence" value="ECO:0007669"/>
    <property type="project" value="TreeGrafter"/>
</dbReference>
<dbReference type="PROSITE" id="PS51375">
    <property type="entry name" value="PPR"/>
    <property type="match status" value="5"/>
</dbReference>
<dbReference type="VEuPathDB" id="FungiDB:SPPG_04143"/>
<gene>
    <name evidence="2" type="ORF">SPPG_04143</name>
</gene>
<proteinExistence type="predicted"/>
<dbReference type="eggNOG" id="KOG4197">
    <property type="taxonomic scope" value="Eukaryota"/>
</dbReference>
<dbReference type="NCBIfam" id="TIGR00756">
    <property type="entry name" value="PPR"/>
    <property type="match status" value="1"/>
</dbReference>
<dbReference type="GO" id="GO:0003729">
    <property type="term" value="F:mRNA binding"/>
    <property type="evidence" value="ECO:0007669"/>
    <property type="project" value="TreeGrafter"/>
</dbReference>
<dbReference type="Gene3D" id="1.25.40.10">
    <property type="entry name" value="Tetratricopeptide repeat domain"/>
    <property type="match status" value="3"/>
</dbReference>
<dbReference type="Pfam" id="PF01535">
    <property type="entry name" value="PPR"/>
    <property type="match status" value="1"/>
</dbReference>
<dbReference type="PANTHER" id="PTHR47934:SF6">
    <property type="entry name" value="MITOCHONDRIAL GROUP I INTRON SPLICING FACTOR CCM1-RELATED"/>
    <property type="match status" value="1"/>
</dbReference>
<dbReference type="SUPFAM" id="SSF81901">
    <property type="entry name" value="HCP-like"/>
    <property type="match status" value="1"/>
</dbReference>
<feature type="repeat" description="PPR" evidence="1">
    <location>
        <begin position="529"/>
        <end position="563"/>
    </location>
</feature>
<dbReference type="RefSeq" id="XP_016609090.1">
    <property type="nucleotide sequence ID" value="XM_016752390.1"/>
</dbReference>
<feature type="repeat" description="PPR" evidence="1">
    <location>
        <begin position="351"/>
        <end position="385"/>
    </location>
</feature>
<dbReference type="PANTHER" id="PTHR47934">
    <property type="entry name" value="PENTATRICOPEPTIDE REPEAT-CONTAINING PROTEIN PET309, MITOCHONDRIAL"/>
    <property type="match status" value="1"/>
</dbReference>
<protein>
    <submittedName>
        <fullName evidence="2">Pentatricopeptide repeat domain-containing protein</fullName>
    </submittedName>
</protein>
<feature type="repeat" description="PPR" evidence="1">
    <location>
        <begin position="246"/>
        <end position="280"/>
    </location>
</feature>
<evidence type="ECO:0000256" key="1">
    <source>
        <dbReference type="PROSITE-ProRule" id="PRU00708"/>
    </source>
</evidence>